<protein>
    <submittedName>
        <fullName evidence="1">Uncharacterized protein</fullName>
    </submittedName>
</protein>
<accession>A0ABP7LL34</accession>
<comment type="caution">
    <text evidence="1">The sequence shown here is derived from an EMBL/GenBank/DDBJ whole genome shotgun (WGS) entry which is preliminary data.</text>
</comment>
<dbReference type="InterPro" id="IPR007251">
    <property type="entry name" value="Iron_permease_Fet4"/>
</dbReference>
<dbReference type="Pfam" id="PF04120">
    <property type="entry name" value="Iron_permease"/>
    <property type="match status" value="1"/>
</dbReference>
<name>A0ABP7LL34_9SPHN</name>
<dbReference type="EMBL" id="BAABBM010000001">
    <property type="protein sequence ID" value="GAA3901578.1"/>
    <property type="molecule type" value="Genomic_DNA"/>
</dbReference>
<gene>
    <name evidence="1" type="ORF">GCM10022276_20410</name>
</gene>
<organism evidence="1 2">
    <name type="scientific">Sphingomonas limnosediminicola</name>
    <dbReference type="NCBI Taxonomy" id="940133"/>
    <lineage>
        <taxon>Bacteria</taxon>
        <taxon>Pseudomonadati</taxon>
        <taxon>Pseudomonadota</taxon>
        <taxon>Alphaproteobacteria</taxon>
        <taxon>Sphingomonadales</taxon>
        <taxon>Sphingomonadaceae</taxon>
        <taxon>Sphingomonas</taxon>
    </lineage>
</organism>
<keyword evidence="2" id="KW-1185">Reference proteome</keyword>
<evidence type="ECO:0000313" key="1">
    <source>
        <dbReference type="EMBL" id="GAA3901578.1"/>
    </source>
</evidence>
<proteinExistence type="predicted"/>
<evidence type="ECO:0000313" key="2">
    <source>
        <dbReference type="Proteomes" id="UP001500827"/>
    </source>
</evidence>
<sequence length="71" mass="8383">MVLNRQRLREEEARYRDIAMHAKLDELLRSEEHASKDLAGIEELEWEELAALKRRLAESRATDTMSQEESK</sequence>
<reference evidence="2" key="1">
    <citation type="journal article" date="2019" name="Int. J. Syst. Evol. Microbiol.">
        <title>The Global Catalogue of Microorganisms (GCM) 10K type strain sequencing project: providing services to taxonomists for standard genome sequencing and annotation.</title>
        <authorList>
            <consortium name="The Broad Institute Genomics Platform"/>
            <consortium name="The Broad Institute Genome Sequencing Center for Infectious Disease"/>
            <person name="Wu L."/>
            <person name="Ma J."/>
        </authorList>
    </citation>
    <scope>NUCLEOTIDE SEQUENCE [LARGE SCALE GENOMIC DNA]</scope>
    <source>
        <strain evidence="2">JCM 17543</strain>
    </source>
</reference>
<dbReference type="Proteomes" id="UP001500827">
    <property type="component" value="Unassembled WGS sequence"/>
</dbReference>